<dbReference type="AlphaFoldDB" id="A0A848L0Z7"/>
<keyword evidence="9" id="KW-0012">Acyltransferase</keyword>
<keyword evidence="6 7" id="KW-0472">Membrane</keyword>
<feature type="transmembrane region" description="Helical" evidence="7">
    <location>
        <begin position="292"/>
        <end position="310"/>
    </location>
</feature>
<feature type="transmembrane region" description="Helical" evidence="7">
    <location>
        <begin position="364"/>
        <end position="385"/>
    </location>
</feature>
<feature type="transmembrane region" description="Helical" evidence="7">
    <location>
        <begin position="224"/>
        <end position="240"/>
    </location>
</feature>
<feature type="transmembrane region" description="Helical" evidence="7">
    <location>
        <begin position="111"/>
        <end position="135"/>
    </location>
</feature>
<dbReference type="PANTHER" id="PTHR40074:SF2">
    <property type="entry name" value="O-ACETYLTRANSFERASE WECH"/>
    <property type="match status" value="1"/>
</dbReference>
<dbReference type="Proteomes" id="UP000550729">
    <property type="component" value="Unassembled WGS sequence"/>
</dbReference>
<keyword evidence="4 7" id="KW-0812">Transmembrane</keyword>
<organism evidence="9 10">
    <name type="scientific">Gordonia asplenii</name>
    <dbReference type="NCBI Taxonomy" id="2725283"/>
    <lineage>
        <taxon>Bacteria</taxon>
        <taxon>Bacillati</taxon>
        <taxon>Actinomycetota</taxon>
        <taxon>Actinomycetes</taxon>
        <taxon>Mycobacteriales</taxon>
        <taxon>Gordoniaceae</taxon>
        <taxon>Gordonia</taxon>
    </lineage>
</organism>
<feature type="transmembrane region" description="Helical" evidence="7">
    <location>
        <begin position="331"/>
        <end position="358"/>
    </location>
</feature>
<evidence type="ECO:0000256" key="3">
    <source>
        <dbReference type="ARBA" id="ARBA00022475"/>
    </source>
</evidence>
<feature type="transmembrane region" description="Helical" evidence="7">
    <location>
        <begin position="63"/>
        <end position="90"/>
    </location>
</feature>
<evidence type="ECO:0000313" key="9">
    <source>
        <dbReference type="EMBL" id="NMO02303.1"/>
    </source>
</evidence>
<evidence type="ECO:0000256" key="4">
    <source>
        <dbReference type="ARBA" id="ARBA00022692"/>
    </source>
</evidence>
<reference evidence="9 10" key="1">
    <citation type="submission" date="2020-04" db="EMBL/GenBank/DDBJ databases">
        <title>Gordonia sp. nov. TBRC 11910.</title>
        <authorList>
            <person name="Suriyachadkun C."/>
        </authorList>
    </citation>
    <scope>NUCLEOTIDE SEQUENCE [LARGE SCALE GENOMIC DNA]</scope>
    <source>
        <strain evidence="9 10">TBRC 11910</strain>
    </source>
</reference>
<sequence>MRNVAVLEKDSAAESTSIGVDAATRSRARVAPRAYTADFVRVALFTLVVIGHCVNSINTASTLHVGGLVGTLCHLTRYGFVAVTLFVLVVSTREREMSPIAFWRRRFGLVVWPYLLWTLIYAITDHVVISGHPFGSASTELAELGRNLLTGDGKYQLYFLLISMQIYLAFPAISWLLRRVGHHPWRLVGGAAAIQISMFAVYQYAPRPSGSGWATFYDVAWKSLPMYALFVAIGALGAYHRDAVHDWLRDHAVTVLVAGLAGGTVTVIAYWLTTTPTSVPAAATTPWNPTLLPWLVGGFALLWMVAMWWNHHRGDGRGVVGRVVTYATPRAFGVFAVHPLVIDLLARAGYFTGIFTWFPQSGVTRAALLVVAVLGCSLLLVDVALRTPLSRILVGRDRIPLMRGSGTGVPASA</sequence>
<accession>A0A848L0Z7</accession>
<comment type="subcellular location">
    <subcellularLocation>
        <location evidence="1">Cell membrane</location>
        <topology evidence="1">Multi-pass membrane protein</topology>
    </subcellularLocation>
</comment>
<evidence type="ECO:0000256" key="7">
    <source>
        <dbReference type="SAM" id="Phobius"/>
    </source>
</evidence>
<evidence type="ECO:0000259" key="8">
    <source>
        <dbReference type="Pfam" id="PF01757"/>
    </source>
</evidence>
<dbReference type="GO" id="GO:0016413">
    <property type="term" value="F:O-acetyltransferase activity"/>
    <property type="evidence" value="ECO:0007669"/>
    <property type="project" value="TreeGrafter"/>
</dbReference>
<feature type="transmembrane region" description="Helical" evidence="7">
    <location>
        <begin position="39"/>
        <end position="57"/>
    </location>
</feature>
<evidence type="ECO:0000256" key="2">
    <source>
        <dbReference type="ARBA" id="ARBA00007400"/>
    </source>
</evidence>
<dbReference type="Pfam" id="PF01757">
    <property type="entry name" value="Acyl_transf_3"/>
    <property type="match status" value="1"/>
</dbReference>
<evidence type="ECO:0000256" key="5">
    <source>
        <dbReference type="ARBA" id="ARBA00022989"/>
    </source>
</evidence>
<dbReference type="InterPro" id="IPR002656">
    <property type="entry name" value="Acyl_transf_3_dom"/>
</dbReference>
<dbReference type="RefSeq" id="WP_170194812.1">
    <property type="nucleotide sequence ID" value="NZ_JABBNB010000013.1"/>
</dbReference>
<comment type="caution">
    <text evidence="9">The sequence shown here is derived from an EMBL/GenBank/DDBJ whole genome shotgun (WGS) entry which is preliminary data.</text>
</comment>
<evidence type="ECO:0000256" key="1">
    <source>
        <dbReference type="ARBA" id="ARBA00004651"/>
    </source>
</evidence>
<feature type="domain" description="Acyltransferase 3" evidence="8">
    <location>
        <begin position="38"/>
        <end position="380"/>
    </location>
</feature>
<evidence type="ECO:0000313" key="10">
    <source>
        <dbReference type="Proteomes" id="UP000550729"/>
    </source>
</evidence>
<keyword evidence="3" id="KW-1003">Cell membrane</keyword>
<feature type="transmembrane region" description="Helical" evidence="7">
    <location>
        <begin position="184"/>
        <end position="204"/>
    </location>
</feature>
<proteinExistence type="inferred from homology"/>
<comment type="similarity">
    <text evidence="2">Belongs to the acyltransferase 3 family.</text>
</comment>
<protein>
    <submittedName>
        <fullName evidence="9">Acyltransferase</fullName>
    </submittedName>
</protein>
<gene>
    <name evidence="9" type="ORF">HH308_13875</name>
</gene>
<dbReference type="PANTHER" id="PTHR40074">
    <property type="entry name" value="O-ACETYLTRANSFERASE WECH"/>
    <property type="match status" value="1"/>
</dbReference>
<keyword evidence="10" id="KW-1185">Reference proteome</keyword>
<feature type="transmembrane region" description="Helical" evidence="7">
    <location>
        <begin position="155"/>
        <end position="177"/>
    </location>
</feature>
<feature type="transmembrane region" description="Helical" evidence="7">
    <location>
        <begin position="252"/>
        <end position="272"/>
    </location>
</feature>
<keyword evidence="9" id="KW-0808">Transferase</keyword>
<keyword evidence="5 7" id="KW-1133">Transmembrane helix</keyword>
<dbReference type="GO" id="GO:0005886">
    <property type="term" value="C:plasma membrane"/>
    <property type="evidence" value="ECO:0007669"/>
    <property type="project" value="UniProtKB-SubCell"/>
</dbReference>
<dbReference type="EMBL" id="JABBNB010000013">
    <property type="protein sequence ID" value="NMO02303.1"/>
    <property type="molecule type" value="Genomic_DNA"/>
</dbReference>
<evidence type="ECO:0000256" key="6">
    <source>
        <dbReference type="ARBA" id="ARBA00023136"/>
    </source>
</evidence>
<dbReference type="GO" id="GO:0009246">
    <property type="term" value="P:enterobacterial common antigen biosynthetic process"/>
    <property type="evidence" value="ECO:0007669"/>
    <property type="project" value="TreeGrafter"/>
</dbReference>
<name>A0A848L0Z7_9ACTN</name>